<evidence type="ECO:0000256" key="5">
    <source>
        <dbReference type="ARBA" id="ARBA00022692"/>
    </source>
</evidence>
<evidence type="ECO:0000256" key="2">
    <source>
        <dbReference type="ARBA" id="ARBA00008892"/>
    </source>
</evidence>
<evidence type="ECO:0000256" key="12">
    <source>
        <dbReference type="RuleBase" id="RU003661"/>
    </source>
</evidence>
<keyword evidence="4 12" id="KW-0138">CF(0)</keyword>
<sequence>MPQLNLTPWFTMFLSTWLIYTFILQPKITTHQSMNNPILATETYTHYQFTHPMIWKWT</sequence>
<dbReference type="Pfam" id="PF00895">
    <property type="entry name" value="ATP-synt_8"/>
    <property type="match status" value="1"/>
</dbReference>
<dbReference type="CTD" id="4509"/>
<evidence type="ECO:0000256" key="13">
    <source>
        <dbReference type="SAM" id="Phobius"/>
    </source>
</evidence>
<keyword evidence="7 13" id="KW-1133">Transmembrane helix</keyword>
<evidence type="ECO:0000256" key="8">
    <source>
        <dbReference type="ARBA" id="ARBA00023065"/>
    </source>
</evidence>
<evidence type="ECO:0000256" key="11">
    <source>
        <dbReference type="ARBA" id="ARBA00023310"/>
    </source>
</evidence>
<dbReference type="RefSeq" id="YP_006073225.1">
    <property type="nucleotide sequence ID" value="NC_017607.1"/>
</dbReference>
<evidence type="ECO:0000256" key="3">
    <source>
        <dbReference type="ARBA" id="ARBA00022448"/>
    </source>
</evidence>
<geneLocation type="mitochondrion" evidence="14"/>
<evidence type="ECO:0000256" key="6">
    <source>
        <dbReference type="ARBA" id="ARBA00022781"/>
    </source>
</evidence>
<dbReference type="GO" id="GO:0015078">
    <property type="term" value="F:proton transmembrane transporter activity"/>
    <property type="evidence" value="ECO:0007669"/>
    <property type="project" value="InterPro"/>
</dbReference>
<evidence type="ECO:0000256" key="9">
    <source>
        <dbReference type="ARBA" id="ARBA00023128"/>
    </source>
</evidence>
<keyword evidence="10 13" id="KW-0472">Membrane</keyword>
<evidence type="ECO:0000313" key="14">
    <source>
        <dbReference type="EMBL" id="ADM94810.1"/>
    </source>
</evidence>
<dbReference type="EMBL" id="HQ114563">
    <property type="protein sequence ID" value="ADM94810.1"/>
    <property type="molecule type" value="Genomic_DNA"/>
</dbReference>
<keyword evidence="6 12" id="KW-0375">Hydrogen ion transport</keyword>
<keyword evidence="5 12" id="KW-0812">Transmembrane</keyword>
<comment type="similarity">
    <text evidence="2 12">Belongs to the ATPase protein 8 family.</text>
</comment>
<keyword evidence="11" id="KW-0066">ATP synthesis</keyword>
<dbReference type="AlphaFoldDB" id="H9L9P8"/>
<dbReference type="GO" id="GO:0031966">
    <property type="term" value="C:mitochondrial membrane"/>
    <property type="evidence" value="ECO:0007669"/>
    <property type="project" value="UniProtKB-SubCell"/>
</dbReference>
<comment type="subcellular location">
    <subcellularLocation>
        <location evidence="1 12">Mitochondrion membrane</location>
        <topology evidence="1 12">Single-pass membrane protein</topology>
    </subcellularLocation>
</comment>
<dbReference type="InterPro" id="IPR001421">
    <property type="entry name" value="ATP8_metazoa"/>
</dbReference>
<reference evidence="14" key="1">
    <citation type="submission" date="2010-08" db="EMBL/GenBank/DDBJ databases">
        <authorList>
            <person name="Nie L.W."/>
            <person name="Jing W.X."/>
        </authorList>
    </citation>
    <scope>NUCLEOTIDE SEQUENCE</scope>
</reference>
<feature type="transmembrane region" description="Helical" evidence="13">
    <location>
        <begin position="6"/>
        <end position="24"/>
    </location>
</feature>
<proteinExistence type="inferred from homology"/>
<gene>
    <name evidence="14" type="primary">ATP8</name>
</gene>
<keyword evidence="9 12" id="KW-0496">Mitochondrion</keyword>
<organism evidence="14">
    <name type="scientific">Sternotherus carinatus</name>
    <name type="common">Razorback musk turtle</name>
    <dbReference type="NCBI Taxonomy" id="573971"/>
    <lineage>
        <taxon>Eukaryota</taxon>
        <taxon>Metazoa</taxon>
        <taxon>Chordata</taxon>
        <taxon>Craniata</taxon>
        <taxon>Vertebrata</taxon>
        <taxon>Euteleostomi</taxon>
        <taxon>Archelosauria</taxon>
        <taxon>Testudinata</taxon>
        <taxon>Testudines</taxon>
        <taxon>Cryptodira</taxon>
        <taxon>Durocryptodira</taxon>
        <taxon>Americhelydia</taxon>
        <taxon>Chelydroidea</taxon>
        <taxon>Kinosternidae</taxon>
        <taxon>Sternotherus</taxon>
    </lineage>
</organism>
<dbReference type="GO" id="GO:0015986">
    <property type="term" value="P:proton motive force-driven ATP synthesis"/>
    <property type="evidence" value="ECO:0007669"/>
    <property type="project" value="InterPro"/>
</dbReference>
<evidence type="ECO:0000256" key="7">
    <source>
        <dbReference type="ARBA" id="ARBA00022989"/>
    </source>
</evidence>
<dbReference type="GeneID" id="12079579"/>
<keyword evidence="3 12" id="KW-0813">Transport</keyword>
<evidence type="ECO:0000256" key="4">
    <source>
        <dbReference type="ARBA" id="ARBA00022547"/>
    </source>
</evidence>
<name>H9L9P8_9SAUR</name>
<accession>H9L9P8</accession>
<keyword evidence="8 12" id="KW-0406">Ion transport</keyword>
<evidence type="ECO:0000256" key="10">
    <source>
        <dbReference type="ARBA" id="ARBA00023136"/>
    </source>
</evidence>
<protein>
    <recommendedName>
        <fullName evidence="12">ATP synthase complex subunit 8</fullName>
    </recommendedName>
</protein>
<evidence type="ECO:0000256" key="1">
    <source>
        <dbReference type="ARBA" id="ARBA00004304"/>
    </source>
</evidence>
<dbReference type="GO" id="GO:0045259">
    <property type="term" value="C:proton-transporting ATP synthase complex"/>
    <property type="evidence" value="ECO:0007669"/>
    <property type="project" value="UniProtKB-KW"/>
</dbReference>